<dbReference type="PRINTS" id="PR00481">
    <property type="entry name" value="LAMNOPPTDASE"/>
</dbReference>
<dbReference type="Gene3D" id="1.25.40.10">
    <property type="entry name" value="Tetratricopeptide repeat domain"/>
    <property type="match status" value="2"/>
</dbReference>
<dbReference type="InterPro" id="IPR008283">
    <property type="entry name" value="Peptidase_M17_N"/>
</dbReference>
<dbReference type="SUPFAM" id="SSF53187">
    <property type="entry name" value="Zn-dependent exopeptidases"/>
    <property type="match status" value="1"/>
</dbReference>
<dbReference type="NCBIfam" id="TIGR00756">
    <property type="entry name" value="PPR"/>
    <property type="match status" value="3"/>
</dbReference>
<dbReference type="GO" id="GO:0070006">
    <property type="term" value="F:metalloaminopeptidase activity"/>
    <property type="evidence" value="ECO:0007669"/>
    <property type="project" value="InterPro"/>
</dbReference>
<dbReference type="Proteomes" id="UP001212841">
    <property type="component" value="Unassembled WGS sequence"/>
</dbReference>
<dbReference type="PROSITE" id="PS51375">
    <property type="entry name" value="PPR"/>
    <property type="match status" value="3"/>
</dbReference>
<comment type="caution">
    <text evidence="10">The sequence shown here is derived from an EMBL/GenBank/DDBJ whole genome shotgun (WGS) entry which is preliminary data.</text>
</comment>
<dbReference type="PROSITE" id="PS00631">
    <property type="entry name" value="CYTOSOL_AP"/>
    <property type="match status" value="1"/>
</dbReference>
<dbReference type="Pfam" id="PF01535">
    <property type="entry name" value="PPR"/>
    <property type="match status" value="3"/>
</dbReference>
<evidence type="ECO:0000256" key="3">
    <source>
        <dbReference type="ARBA" id="ARBA00009528"/>
    </source>
</evidence>
<evidence type="ECO:0000313" key="10">
    <source>
        <dbReference type="EMBL" id="KAJ3056810.1"/>
    </source>
</evidence>
<evidence type="ECO:0000259" key="9">
    <source>
        <dbReference type="PROSITE" id="PS00631"/>
    </source>
</evidence>
<dbReference type="InterPro" id="IPR011356">
    <property type="entry name" value="Leucine_aapep/pepB"/>
</dbReference>
<dbReference type="GO" id="GO:0005737">
    <property type="term" value="C:cytoplasm"/>
    <property type="evidence" value="ECO:0007669"/>
    <property type="project" value="InterPro"/>
</dbReference>
<dbReference type="InterPro" id="IPR023042">
    <property type="entry name" value="Peptidase_M17_leu_NH2_pept"/>
</dbReference>
<evidence type="ECO:0000256" key="5">
    <source>
        <dbReference type="ARBA" id="ARBA00022670"/>
    </source>
</evidence>
<reference evidence="10" key="1">
    <citation type="submission" date="2020-05" db="EMBL/GenBank/DDBJ databases">
        <title>Phylogenomic resolution of chytrid fungi.</title>
        <authorList>
            <person name="Stajich J.E."/>
            <person name="Amses K."/>
            <person name="Simmons R."/>
            <person name="Seto K."/>
            <person name="Myers J."/>
            <person name="Bonds A."/>
            <person name="Quandt C.A."/>
            <person name="Barry K."/>
            <person name="Liu P."/>
            <person name="Grigoriev I."/>
            <person name="Longcore J.E."/>
            <person name="James T.Y."/>
        </authorList>
    </citation>
    <scope>NUCLEOTIDE SEQUENCE</scope>
    <source>
        <strain evidence="10">JEL0318</strain>
    </source>
</reference>
<evidence type="ECO:0000256" key="4">
    <source>
        <dbReference type="ARBA" id="ARBA00022438"/>
    </source>
</evidence>
<feature type="compositionally biased region" description="Acidic residues" evidence="8">
    <location>
        <begin position="1024"/>
        <end position="1042"/>
    </location>
</feature>
<protein>
    <submittedName>
        <fullName evidence="10">Bleomycin hydrolase</fullName>
    </submittedName>
</protein>
<dbReference type="PANTHER" id="PTHR11963:SF23">
    <property type="entry name" value="CYTOSOL AMINOPEPTIDASE"/>
    <property type="match status" value="1"/>
</dbReference>
<dbReference type="Pfam" id="PF00883">
    <property type="entry name" value="Peptidase_M17"/>
    <property type="match status" value="1"/>
</dbReference>
<comment type="catalytic activity">
    <reaction evidence="2">
        <text>Release of N-terminal proline from a peptide.</text>
        <dbReference type="EC" id="3.4.11.5"/>
    </reaction>
</comment>
<dbReference type="Gene3D" id="3.40.630.10">
    <property type="entry name" value="Zn peptidases"/>
    <property type="match status" value="1"/>
</dbReference>
<organism evidence="10 11">
    <name type="scientific">Rhizophlyctis rosea</name>
    <dbReference type="NCBI Taxonomy" id="64517"/>
    <lineage>
        <taxon>Eukaryota</taxon>
        <taxon>Fungi</taxon>
        <taxon>Fungi incertae sedis</taxon>
        <taxon>Chytridiomycota</taxon>
        <taxon>Chytridiomycota incertae sedis</taxon>
        <taxon>Chytridiomycetes</taxon>
        <taxon>Rhizophlyctidales</taxon>
        <taxon>Rhizophlyctidaceae</taxon>
        <taxon>Rhizophlyctis</taxon>
    </lineage>
</organism>
<dbReference type="Gene3D" id="3.40.220.10">
    <property type="entry name" value="Leucine Aminopeptidase, subunit E, domain 1"/>
    <property type="match status" value="1"/>
</dbReference>
<dbReference type="Pfam" id="PF13041">
    <property type="entry name" value="PPR_2"/>
    <property type="match status" value="1"/>
</dbReference>
<gene>
    <name evidence="10" type="primary">LAP3</name>
    <name evidence="10" type="ORF">HK097_004074</name>
</gene>
<dbReference type="CDD" id="cd00433">
    <property type="entry name" value="Peptidase_M17"/>
    <property type="match status" value="1"/>
</dbReference>
<evidence type="ECO:0000256" key="7">
    <source>
        <dbReference type="PROSITE-ProRule" id="PRU00708"/>
    </source>
</evidence>
<accession>A0AAD5SK55</accession>
<dbReference type="InterPro" id="IPR043472">
    <property type="entry name" value="Macro_dom-like"/>
</dbReference>
<dbReference type="GO" id="GO:0006508">
    <property type="term" value="P:proteolysis"/>
    <property type="evidence" value="ECO:0007669"/>
    <property type="project" value="UniProtKB-KW"/>
</dbReference>
<keyword evidence="11" id="KW-1185">Reference proteome</keyword>
<dbReference type="InterPro" id="IPR000819">
    <property type="entry name" value="Peptidase_M17_C"/>
</dbReference>
<evidence type="ECO:0000256" key="1">
    <source>
        <dbReference type="ARBA" id="ARBA00000135"/>
    </source>
</evidence>
<evidence type="ECO:0000313" key="11">
    <source>
        <dbReference type="Proteomes" id="UP001212841"/>
    </source>
</evidence>
<sequence length="1071" mass="116823">MLAIQVHEASKADDGANFGALPTTVGQQLNASNFKGKAKQFRLLYNAEGSSEPLLGVVGLGKKAANTNKAADAIRLAASTAVGSLHALDAKSAKSIKFDGLGDPKAAGEGAVLATYSFNHFKGEDAQTGSVETFVEGSEDVAAQWRLGASIAEAQNHARKLAETPANLMTPTIFADTAKQLLSHLNNPNVTVNVHDHDWVVKQKMGAFLSVGRGSEEPLKFLEIIYSGGAKAETYVGLVGKGVTFDTGGISIKPSTDMAMMKGDMGGAAAVLGAMWGIAKLRVPANVVAVIPLTENMPSGRATKPGDVVWARNGKSIEVDNTDAEGRLILADAINYVSTTHRVSQIVELSTLTGAMDVALGSVFAGVFTTSDILWKELEEAGEKAGDPFWRMPLDDRYHEQIKSDVADLKNVGGRSAGSCTAAIFLKNFLGPNDKNAKKVPFAHIDIAGVMHNRGPSGYLSKGMTGRPTRSIIELVRNLAETRSHESGSGPTKAPQGAKPVLLKTQTRAFSTSQPNLMPRGKYAELLAQRPKPGQELFPEPVPEPQPPRERRSVESPDNQRSDRSARSDEERSETESSSQPTVRIKREKIAGLAGWEKMDLFRDFVKAGQTEDALYTLEIIKNNTLLPRLRYQDFHILIHLLIREPLVYRTQILEAFDNVREFGHIPTQAIYNVLIKCCTKWGDLDFAQQLYDEMLSHNFKPTTETYTDLIALCSRQRGVAGWRKGVGFWKQMHEEGLRPVRSTYTRAMEIHGKLKLVNELKEVHSAALEYLHRYGQSISIETLLRRQKEGGKLTTRQEGQLEKARQMEIAFGNAYMSALGNCGAHEDVLAVFAQMCASGGPHAGEKRPSNRIMEGLLNILLKAHQGLGDAEGAEKLWKEMMQRGTIPDVVAYGRMVAISGRAGDLKRAKEWMEEGVERLRVAPGSSKMLKLRNSLLIGYAENGEVEEAMKLVRVMQADIERRKDSDAKKADQKPGRPAPKLLRSGLQALIDAYVKAGNLPGALAVWDLMPEQKIRTQSVENDSNADVEGSEDAAGGDEGGEVVEGGKLTKEDIISRFYKLHPNQQAVPDV</sequence>
<comment type="similarity">
    <text evidence="3">Belongs to the peptidase M17 family.</text>
</comment>
<comment type="catalytic activity">
    <reaction evidence="1">
        <text>Release of an N-terminal amino acid, Xaa-|-Yaa-, in which Xaa is preferably Leu, but may be other amino acids including Pro although not Arg or Lys, and Yaa may be Pro. Amino acid amides and methyl esters are also readily hydrolyzed, but rates on arylamides are exceedingly low.</text>
        <dbReference type="EC" id="3.4.11.1"/>
    </reaction>
</comment>
<feature type="region of interest" description="Disordered" evidence="8">
    <location>
        <begin position="533"/>
        <end position="584"/>
    </location>
</feature>
<dbReference type="AlphaFoldDB" id="A0AAD5SK55"/>
<feature type="region of interest" description="Disordered" evidence="8">
    <location>
        <begin position="481"/>
        <end position="500"/>
    </location>
</feature>
<dbReference type="HAMAP" id="MF_00181">
    <property type="entry name" value="Cytosol_peptidase_M17"/>
    <property type="match status" value="1"/>
</dbReference>
<feature type="repeat" description="PPR" evidence="7">
    <location>
        <begin position="703"/>
        <end position="740"/>
    </location>
</feature>
<feature type="domain" description="Cytosol aminopeptidase" evidence="9">
    <location>
        <begin position="321"/>
        <end position="328"/>
    </location>
</feature>
<keyword evidence="5" id="KW-0645">Protease</keyword>
<feature type="repeat" description="PPR" evidence="7">
    <location>
        <begin position="668"/>
        <end position="702"/>
    </location>
</feature>
<feature type="region of interest" description="Disordered" evidence="8">
    <location>
        <begin position="1018"/>
        <end position="1046"/>
    </location>
</feature>
<dbReference type="InterPro" id="IPR002885">
    <property type="entry name" value="PPR_rpt"/>
</dbReference>
<keyword evidence="4" id="KW-0031">Aminopeptidase</keyword>
<dbReference type="PANTHER" id="PTHR11963">
    <property type="entry name" value="LEUCINE AMINOPEPTIDASE-RELATED"/>
    <property type="match status" value="1"/>
</dbReference>
<dbReference type="InterPro" id="IPR011990">
    <property type="entry name" value="TPR-like_helical_dom_sf"/>
</dbReference>
<dbReference type="EMBL" id="JADGJD010000020">
    <property type="protein sequence ID" value="KAJ3056810.1"/>
    <property type="molecule type" value="Genomic_DNA"/>
</dbReference>
<evidence type="ECO:0000256" key="2">
    <source>
        <dbReference type="ARBA" id="ARBA00001585"/>
    </source>
</evidence>
<dbReference type="SUPFAM" id="SSF52949">
    <property type="entry name" value="Macro domain-like"/>
    <property type="match status" value="1"/>
</dbReference>
<keyword evidence="6 10" id="KW-0378">Hydrolase</keyword>
<feature type="repeat" description="PPR" evidence="7">
    <location>
        <begin position="854"/>
        <end position="888"/>
    </location>
</feature>
<dbReference type="Pfam" id="PF02789">
    <property type="entry name" value="Peptidase_M17_N"/>
    <property type="match status" value="1"/>
</dbReference>
<evidence type="ECO:0000256" key="8">
    <source>
        <dbReference type="SAM" id="MobiDB-lite"/>
    </source>
</evidence>
<proteinExistence type="inferred from homology"/>
<name>A0AAD5SK55_9FUNG</name>
<dbReference type="GO" id="GO:0030145">
    <property type="term" value="F:manganese ion binding"/>
    <property type="evidence" value="ECO:0007669"/>
    <property type="project" value="InterPro"/>
</dbReference>
<feature type="compositionally biased region" description="Basic and acidic residues" evidence="8">
    <location>
        <begin position="547"/>
        <end position="570"/>
    </location>
</feature>
<evidence type="ECO:0000256" key="6">
    <source>
        <dbReference type="ARBA" id="ARBA00022801"/>
    </source>
</evidence>